<proteinExistence type="predicted"/>
<reference evidence="2 3" key="1">
    <citation type="submission" date="2017-03" db="EMBL/GenBank/DDBJ databases">
        <title>Genomes of endolithic fungi from Antarctica.</title>
        <authorList>
            <person name="Coleine C."/>
            <person name="Masonjones S."/>
            <person name="Stajich J.E."/>
        </authorList>
    </citation>
    <scope>NUCLEOTIDE SEQUENCE [LARGE SCALE GENOMIC DNA]</scope>
    <source>
        <strain evidence="2 3">CCFEE 6315</strain>
    </source>
</reference>
<evidence type="ECO:0000313" key="3">
    <source>
        <dbReference type="Proteomes" id="UP000308549"/>
    </source>
</evidence>
<accession>A0A4U0U2L4</accession>
<feature type="domain" description="DUF7907" evidence="1">
    <location>
        <begin position="9"/>
        <end position="142"/>
    </location>
</feature>
<dbReference type="AlphaFoldDB" id="A0A4U0U2L4"/>
<dbReference type="InterPro" id="IPR057229">
    <property type="entry name" value="DUF7907"/>
</dbReference>
<protein>
    <recommendedName>
        <fullName evidence="1">DUF7907 domain-containing protein</fullName>
    </recommendedName>
</protein>
<dbReference type="Pfam" id="PF25484">
    <property type="entry name" value="DUF7907"/>
    <property type="match status" value="1"/>
</dbReference>
<evidence type="ECO:0000313" key="2">
    <source>
        <dbReference type="EMBL" id="TKA29004.1"/>
    </source>
</evidence>
<sequence>MSRSIRPLSPFKGYYLQKPPTLAAGAIPLLTHDVRQAATVFYNTTSCAIVAKSETSCNLYGLQINAAGGSSYGECTFVDDQGAPPKASLNRNTGKVDYDDEFFGSWLACMSLLGTVELKFWQSAGLSDIDTTRCSKVDMIAQNL</sequence>
<gene>
    <name evidence="2" type="ORF">B0A50_03416</name>
</gene>
<comment type="caution">
    <text evidence="2">The sequence shown here is derived from an EMBL/GenBank/DDBJ whole genome shotgun (WGS) entry which is preliminary data.</text>
</comment>
<keyword evidence="3" id="KW-1185">Reference proteome</keyword>
<evidence type="ECO:0000259" key="1">
    <source>
        <dbReference type="Pfam" id="PF25484"/>
    </source>
</evidence>
<name>A0A4U0U2L4_9PEZI</name>
<dbReference type="EMBL" id="NAJL01000016">
    <property type="protein sequence ID" value="TKA29004.1"/>
    <property type="molecule type" value="Genomic_DNA"/>
</dbReference>
<dbReference type="OrthoDB" id="160645at2759"/>
<dbReference type="Proteomes" id="UP000308549">
    <property type="component" value="Unassembled WGS sequence"/>
</dbReference>
<organism evidence="2 3">
    <name type="scientific">Salinomyces thailandicus</name>
    <dbReference type="NCBI Taxonomy" id="706561"/>
    <lineage>
        <taxon>Eukaryota</taxon>
        <taxon>Fungi</taxon>
        <taxon>Dikarya</taxon>
        <taxon>Ascomycota</taxon>
        <taxon>Pezizomycotina</taxon>
        <taxon>Dothideomycetes</taxon>
        <taxon>Dothideomycetidae</taxon>
        <taxon>Mycosphaerellales</taxon>
        <taxon>Teratosphaeriaceae</taxon>
        <taxon>Salinomyces</taxon>
    </lineage>
</organism>